<evidence type="ECO:0000313" key="6">
    <source>
        <dbReference type="EMBL" id="KAD7477520.1"/>
    </source>
</evidence>
<keyword evidence="2" id="KW-0238">DNA-binding</keyword>
<feature type="region of interest" description="Disordered" evidence="4">
    <location>
        <begin position="126"/>
        <end position="149"/>
    </location>
</feature>
<feature type="region of interest" description="Disordered" evidence="4">
    <location>
        <begin position="220"/>
        <end position="250"/>
    </location>
</feature>
<evidence type="ECO:0000256" key="3">
    <source>
        <dbReference type="ARBA" id="ARBA00023242"/>
    </source>
</evidence>
<protein>
    <recommendedName>
        <fullName evidence="5">H15 domain-containing protein</fullName>
    </recommendedName>
</protein>
<dbReference type="PANTHER" id="PTHR11467:SF160">
    <property type="entry name" value="HISTONE H5, AT HOOK, DNA-BINDING, WINGED HELIX-LIKE DNA-BINDING DOMAIN SUPERFAMILY"/>
    <property type="match status" value="1"/>
</dbReference>
<dbReference type="GO" id="GO:0030261">
    <property type="term" value="P:chromosome condensation"/>
    <property type="evidence" value="ECO:0007669"/>
    <property type="project" value="TreeGrafter"/>
</dbReference>
<dbReference type="GO" id="GO:0005730">
    <property type="term" value="C:nucleolus"/>
    <property type="evidence" value="ECO:0007669"/>
    <property type="project" value="TreeGrafter"/>
</dbReference>
<feature type="domain" description="H15" evidence="5">
    <location>
        <begin position="18"/>
        <end position="87"/>
    </location>
</feature>
<dbReference type="GO" id="GO:0006334">
    <property type="term" value="P:nucleosome assembly"/>
    <property type="evidence" value="ECO:0007669"/>
    <property type="project" value="InterPro"/>
</dbReference>
<evidence type="ECO:0000259" key="5">
    <source>
        <dbReference type="PROSITE" id="PS51504"/>
    </source>
</evidence>
<dbReference type="FunFam" id="1.10.10.10:FF:000637">
    <property type="entry name" value="Histone H1.2"/>
    <property type="match status" value="1"/>
</dbReference>
<dbReference type="InterPro" id="IPR036388">
    <property type="entry name" value="WH-like_DNA-bd_sf"/>
</dbReference>
<dbReference type="GO" id="GO:0031492">
    <property type="term" value="F:nucleosomal DNA binding"/>
    <property type="evidence" value="ECO:0007669"/>
    <property type="project" value="TreeGrafter"/>
</dbReference>
<dbReference type="SMART" id="SM00526">
    <property type="entry name" value="H15"/>
    <property type="match status" value="1"/>
</dbReference>
<dbReference type="GO" id="GO:0045910">
    <property type="term" value="P:negative regulation of DNA recombination"/>
    <property type="evidence" value="ECO:0007669"/>
    <property type="project" value="TreeGrafter"/>
</dbReference>
<dbReference type="AlphaFoldDB" id="A0A5N6Q1F1"/>
<feature type="region of interest" description="Disordered" evidence="4">
    <location>
        <begin position="1"/>
        <end position="20"/>
    </location>
</feature>
<dbReference type="PANTHER" id="PTHR11467">
    <property type="entry name" value="HISTONE H1"/>
    <property type="match status" value="1"/>
</dbReference>
<dbReference type="EMBL" id="SZYD01000001">
    <property type="protein sequence ID" value="KAD7477520.1"/>
    <property type="molecule type" value="Genomic_DNA"/>
</dbReference>
<evidence type="ECO:0000313" key="7">
    <source>
        <dbReference type="Proteomes" id="UP000326396"/>
    </source>
</evidence>
<keyword evidence="3" id="KW-0539">Nucleus</keyword>
<dbReference type="Proteomes" id="UP000326396">
    <property type="component" value="Linkage Group LG1"/>
</dbReference>
<dbReference type="OrthoDB" id="1110759at2759"/>
<dbReference type="GO" id="GO:0003690">
    <property type="term" value="F:double-stranded DNA binding"/>
    <property type="evidence" value="ECO:0007669"/>
    <property type="project" value="TreeGrafter"/>
</dbReference>
<evidence type="ECO:0000256" key="1">
    <source>
        <dbReference type="ARBA" id="ARBA00004123"/>
    </source>
</evidence>
<organism evidence="6 7">
    <name type="scientific">Mikania micrantha</name>
    <name type="common">bitter vine</name>
    <dbReference type="NCBI Taxonomy" id="192012"/>
    <lineage>
        <taxon>Eukaryota</taxon>
        <taxon>Viridiplantae</taxon>
        <taxon>Streptophyta</taxon>
        <taxon>Embryophyta</taxon>
        <taxon>Tracheophyta</taxon>
        <taxon>Spermatophyta</taxon>
        <taxon>Magnoliopsida</taxon>
        <taxon>eudicotyledons</taxon>
        <taxon>Gunneridae</taxon>
        <taxon>Pentapetalae</taxon>
        <taxon>asterids</taxon>
        <taxon>campanulids</taxon>
        <taxon>Asterales</taxon>
        <taxon>Asteraceae</taxon>
        <taxon>Asteroideae</taxon>
        <taxon>Heliantheae alliance</taxon>
        <taxon>Eupatorieae</taxon>
        <taxon>Mikania</taxon>
    </lineage>
</organism>
<dbReference type="SMART" id="SM00384">
    <property type="entry name" value="AT_hook"/>
    <property type="match status" value="5"/>
</dbReference>
<comment type="caution">
    <text evidence="6">The sequence shown here is derived from an EMBL/GenBank/DDBJ whole genome shotgun (WGS) entry which is preliminary data.</text>
</comment>
<evidence type="ECO:0000256" key="4">
    <source>
        <dbReference type="SAM" id="MobiDB-lite"/>
    </source>
</evidence>
<proteinExistence type="predicted"/>
<dbReference type="InterPro" id="IPR005818">
    <property type="entry name" value="Histone_H1/H5_H15"/>
</dbReference>
<comment type="subcellular location">
    <subcellularLocation>
        <location evidence="1">Nucleus</location>
    </subcellularLocation>
</comment>
<name>A0A5N6Q1F1_9ASTR</name>
<dbReference type="CDD" id="cd00073">
    <property type="entry name" value="H15"/>
    <property type="match status" value="1"/>
</dbReference>
<dbReference type="InterPro" id="IPR017956">
    <property type="entry name" value="AT_hook_DNA-bd_motif"/>
</dbReference>
<evidence type="ECO:0000256" key="2">
    <source>
        <dbReference type="ARBA" id="ARBA00023125"/>
    </source>
</evidence>
<gene>
    <name evidence="6" type="ORF">E3N88_00656</name>
</gene>
<feature type="compositionally biased region" description="Basic residues" evidence="4">
    <location>
        <begin position="132"/>
        <end position="141"/>
    </location>
</feature>
<feature type="compositionally biased region" description="Basic residues" evidence="4">
    <location>
        <begin position="287"/>
        <end position="297"/>
    </location>
</feature>
<dbReference type="InterPro" id="IPR036390">
    <property type="entry name" value="WH_DNA-bd_sf"/>
</dbReference>
<feature type="compositionally biased region" description="Gly residues" evidence="4">
    <location>
        <begin position="237"/>
        <end position="250"/>
    </location>
</feature>
<dbReference type="PRINTS" id="PR00929">
    <property type="entry name" value="ATHOOK"/>
</dbReference>
<reference evidence="6 7" key="1">
    <citation type="submission" date="2019-05" db="EMBL/GenBank/DDBJ databases">
        <title>Mikania micrantha, genome provides insights into the molecular mechanism of rapid growth.</title>
        <authorList>
            <person name="Liu B."/>
        </authorList>
    </citation>
    <scope>NUCLEOTIDE SEQUENCE [LARGE SCALE GENOMIC DNA]</scope>
    <source>
        <strain evidence="6">NLD-2019</strain>
        <tissue evidence="6">Leaf</tissue>
    </source>
</reference>
<dbReference type="Gene3D" id="1.10.10.10">
    <property type="entry name" value="Winged helix-like DNA-binding domain superfamily/Winged helix DNA-binding domain"/>
    <property type="match status" value="1"/>
</dbReference>
<accession>A0A5N6Q1F1</accession>
<feature type="region of interest" description="Disordered" evidence="4">
    <location>
        <begin position="267"/>
        <end position="300"/>
    </location>
</feature>
<dbReference type="Pfam" id="PF00538">
    <property type="entry name" value="Linker_histone"/>
    <property type="match status" value="1"/>
</dbReference>
<dbReference type="SUPFAM" id="SSF46785">
    <property type="entry name" value="Winged helix' DNA-binding domain"/>
    <property type="match status" value="1"/>
</dbReference>
<dbReference type="GO" id="GO:0000786">
    <property type="term" value="C:nucleosome"/>
    <property type="evidence" value="ECO:0007669"/>
    <property type="project" value="InterPro"/>
</dbReference>
<keyword evidence="7" id="KW-1185">Reference proteome</keyword>
<dbReference type="PROSITE" id="PS51504">
    <property type="entry name" value="H15"/>
    <property type="match status" value="1"/>
</dbReference>
<sequence>MTAGHFSDPSPPVTGNNTHPPYAEMIIAAITALKDTDGSSRQAISKYIEKEFTNLPPTHATLLTHHLKRLKNLGQLVMVKHSYMLPPRSGQFQSSGSTDYQPSLDFSGSGDVTDANVATVGVDLGDLASGSTKRKPGRPPKLKPVPGLGVHNQMQNVQAYNSDIPSYHPQFQYHAGVGDGYGSGSGFEGNSAGGSEPLFASLGLGDDGVVVPLPVQPENTPAVVKRGRGRPPKSAGASGGHVVGFGSGSVGGGGGESQALVVGSSSDGVGEIEAGSGRQGRKPNGVRVKKGRGRPRRVGFGAVTVPLSGNYLRPRGRPKRVVRPNVAVNGGARSGVLGSRKRGRPSRNMIVDSVGKPLGAISKGGSGTAVIVTDPEQLVVYQELKSKYEHLQSKVKQVASIMKSCIDPEYGSSALGALQELEELVAEVNEPVKPMNSQI</sequence>